<proteinExistence type="predicted"/>
<dbReference type="GO" id="GO:0030246">
    <property type="term" value="F:carbohydrate binding"/>
    <property type="evidence" value="ECO:0007669"/>
    <property type="project" value="UniProtKB-KW"/>
</dbReference>
<feature type="non-terminal residue" evidence="1">
    <location>
        <position position="1"/>
    </location>
</feature>
<sequence length="33" mass="3943">VWESEGVWRLHPGGEIHWVDKKPHPHFLLVRSL</sequence>
<evidence type="ECO:0000313" key="1">
    <source>
        <dbReference type="EMBL" id="SBQ91564.1"/>
    </source>
</evidence>
<keyword evidence="1" id="KW-0430">Lectin</keyword>
<accession>A0A1A8I1S1</accession>
<reference evidence="1" key="1">
    <citation type="submission" date="2016-05" db="EMBL/GenBank/DDBJ databases">
        <authorList>
            <person name="Lavstsen T."/>
            <person name="Jespersen J.S."/>
        </authorList>
    </citation>
    <scope>NUCLEOTIDE SEQUENCE</scope>
    <source>
        <tissue evidence="1">Brain</tissue>
    </source>
</reference>
<reference evidence="1" key="2">
    <citation type="submission" date="2016-06" db="EMBL/GenBank/DDBJ databases">
        <title>The genome of a short-lived fish provides insights into sex chromosome evolution and the genetic control of aging.</title>
        <authorList>
            <person name="Reichwald K."/>
            <person name="Felder M."/>
            <person name="Petzold A."/>
            <person name="Koch P."/>
            <person name="Groth M."/>
            <person name="Platzer M."/>
        </authorList>
    </citation>
    <scope>NUCLEOTIDE SEQUENCE</scope>
    <source>
        <tissue evidence="1">Brain</tissue>
    </source>
</reference>
<organism evidence="1">
    <name type="scientific">Nothobranchius kuhntae</name>
    <name type="common">Beira killifish</name>
    <dbReference type="NCBI Taxonomy" id="321403"/>
    <lineage>
        <taxon>Eukaryota</taxon>
        <taxon>Metazoa</taxon>
        <taxon>Chordata</taxon>
        <taxon>Craniata</taxon>
        <taxon>Vertebrata</taxon>
        <taxon>Euteleostomi</taxon>
        <taxon>Actinopterygii</taxon>
        <taxon>Neopterygii</taxon>
        <taxon>Teleostei</taxon>
        <taxon>Neoteleostei</taxon>
        <taxon>Acanthomorphata</taxon>
        <taxon>Ovalentaria</taxon>
        <taxon>Atherinomorphae</taxon>
        <taxon>Cyprinodontiformes</taxon>
        <taxon>Nothobranchiidae</taxon>
        <taxon>Nothobranchius</taxon>
    </lineage>
</organism>
<gene>
    <name evidence="1" type="primary">MASP1</name>
</gene>
<dbReference type="AlphaFoldDB" id="A0A1A8I1S1"/>
<protein>
    <submittedName>
        <fullName evidence="1">Mannan-binding lectin serine peptidase 1 (C4/C2 activating component of Ra-reactive factor)</fullName>
    </submittedName>
</protein>
<name>A0A1A8I1S1_NOTKU</name>
<dbReference type="EMBL" id="HAED01005534">
    <property type="protein sequence ID" value="SBQ91564.1"/>
    <property type="molecule type" value="Transcribed_RNA"/>
</dbReference>